<comment type="caution">
    <text evidence="8">The sequence shown here is derived from an EMBL/GenBank/DDBJ whole genome shotgun (WGS) entry which is preliminary data.</text>
</comment>
<accession>A0AAV5LLK1</accession>
<keyword evidence="4" id="KW-0131">Cell cycle</keyword>
<evidence type="ECO:0000313" key="8">
    <source>
        <dbReference type="EMBL" id="GKV37995.1"/>
    </source>
</evidence>
<dbReference type="GO" id="GO:0005654">
    <property type="term" value="C:nucleoplasm"/>
    <property type="evidence" value="ECO:0007669"/>
    <property type="project" value="UniProtKB-SubCell"/>
</dbReference>
<dbReference type="GO" id="GO:0004861">
    <property type="term" value="F:cyclin-dependent protein serine/threonine kinase inhibitor activity"/>
    <property type="evidence" value="ECO:0007669"/>
    <property type="project" value="UniProtKB-UniRule"/>
</dbReference>
<feature type="domain" description="Cyclin-dependent kinase inhibitor" evidence="7">
    <location>
        <begin position="168"/>
        <end position="212"/>
    </location>
</feature>
<dbReference type="InterPro" id="IPR044898">
    <property type="entry name" value="CDI_dom_sf"/>
</dbReference>
<name>A0AAV5LLK1_9ROSI</name>
<keyword evidence="9" id="KW-1185">Reference proteome</keyword>
<protein>
    <recommendedName>
        <fullName evidence="5">Cyclin-dependent kinase inhibitor</fullName>
    </recommendedName>
</protein>
<reference evidence="8 9" key="1">
    <citation type="journal article" date="2021" name="Commun. Biol.">
        <title>The genome of Shorea leprosula (Dipterocarpaceae) highlights the ecological relevance of drought in aseasonal tropical rainforests.</title>
        <authorList>
            <person name="Ng K.K.S."/>
            <person name="Kobayashi M.J."/>
            <person name="Fawcett J.A."/>
            <person name="Hatakeyama M."/>
            <person name="Paape T."/>
            <person name="Ng C.H."/>
            <person name="Ang C.C."/>
            <person name="Tnah L.H."/>
            <person name="Lee C.T."/>
            <person name="Nishiyama T."/>
            <person name="Sese J."/>
            <person name="O'Brien M.J."/>
            <person name="Copetti D."/>
            <person name="Mohd Noor M.I."/>
            <person name="Ong R.C."/>
            <person name="Putra M."/>
            <person name="Sireger I.Z."/>
            <person name="Indrioko S."/>
            <person name="Kosugi Y."/>
            <person name="Izuno A."/>
            <person name="Isagi Y."/>
            <person name="Lee S.L."/>
            <person name="Shimizu K.K."/>
        </authorList>
    </citation>
    <scope>NUCLEOTIDE SEQUENCE [LARGE SCALE GENOMIC DNA]</scope>
    <source>
        <strain evidence="8">214</strain>
    </source>
</reference>
<evidence type="ECO:0000259" key="7">
    <source>
        <dbReference type="Pfam" id="PF02234"/>
    </source>
</evidence>
<evidence type="ECO:0000256" key="6">
    <source>
        <dbReference type="SAM" id="MobiDB-lite"/>
    </source>
</evidence>
<keyword evidence="3 5" id="KW-0649">Protein kinase inhibitor</keyword>
<dbReference type="PANTHER" id="PTHR46776">
    <property type="entry name" value="CYCLIN-DEPENDENT KINASE INHIBITOR 4-RELATED"/>
    <property type="match status" value="1"/>
</dbReference>
<sequence length="214" mass="23666">MGDCTRNCKRISGASDVEVSSTSVSLSKRSKILKESELPSPEMELEGPRLFSHLLEKAASPAKSSNSGVVLVGELSSSICSDESLVSHCSSNESCEIVKDSLRFVDLEAKSFETENSTCINSSNKFSREATPSSELREDSEEMDSTVKKSSPVAATNQPRKLHAEAKMPSEAEIDEFFSVAEKYEQKRFAMKYNYDIAKDVPLEGCYQWVRLKP</sequence>
<proteinExistence type="inferred from homology"/>
<dbReference type="PIRSF" id="PIRSF017811">
    <property type="entry name" value="CDK_inhib_pln"/>
    <property type="match status" value="1"/>
</dbReference>
<evidence type="ECO:0000256" key="4">
    <source>
        <dbReference type="ARBA" id="ARBA00023306"/>
    </source>
</evidence>
<organism evidence="8 9">
    <name type="scientific">Rubroshorea leprosula</name>
    <dbReference type="NCBI Taxonomy" id="152421"/>
    <lineage>
        <taxon>Eukaryota</taxon>
        <taxon>Viridiplantae</taxon>
        <taxon>Streptophyta</taxon>
        <taxon>Embryophyta</taxon>
        <taxon>Tracheophyta</taxon>
        <taxon>Spermatophyta</taxon>
        <taxon>Magnoliopsida</taxon>
        <taxon>eudicotyledons</taxon>
        <taxon>Gunneridae</taxon>
        <taxon>Pentapetalae</taxon>
        <taxon>rosids</taxon>
        <taxon>malvids</taxon>
        <taxon>Malvales</taxon>
        <taxon>Dipterocarpaceae</taxon>
        <taxon>Rubroshorea</taxon>
    </lineage>
</organism>
<feature type="compositionally biased region" description="Polar residues" evidence="6">
    <location>
        <begin position="123"/>
        <end position="134"/>
    </location>
</feature>
<dbReference type="GO" id="GO:0051726">
    <property type="term" value="P:regulation of cell cycle"/>
    <property type="evidence" value="ECO:0007669"/>
    <property type="project" value="InterPro"/>
</dbReference>
<dbReference type="Proteomes" id="UP001054252">
    <property type="component" value="Unassembled WGS sequence"/>
</dbReference>
<comment type="similarity">
    <text evidence="2 5">Belongs to the CDI family. ICK/KRP subfamily.</text>
</comment>
<dbReference type="EMBL" id="BPVZ01000125">
    <property type="protein sequence ID" value="GKV37995.1"/>
    <property type="molecule type" value="Genomic_DNA"/>
</dbReference>
<evidence type="ECO:0000256" key="1">
    <source>
        <dbReference type="ARBA" id="ARBA00004642"/>
    </source>
</evidence>
<evidence type="ECO:0000256" key="3">
    <source>
        <dbReference type="ARBA" id="ARBA00023013"/>
    </source>
</evidence>
<dbReference type="AlphaFoldDB" id="A0AAV5LLK1"/>
<evidence type="ECO:0000256" key="5">
    <source>
        <dbReference type="PIRNR" id="PIRNR017811"/>
    </source>
</evidence>
<gene>
    <name evidence="8" type="ORF">SLEP1_g45953</name>
</gene>
<evidence type="ECO:0000313" key="9">
    <source>
        <dbReference type="Proteomes" id="UP001054252"/>
    </source>
</evidence>
<feature type="region of interest" description="Disordered" evidence="6">
    <location>
        <begin position="123"/>
        <end position="168"/>
    </location>
</feature>
<dbReference type="InterPro" id="IPR044275">
    <property type="entry name" value="KRP"/>
</dbReference>
<dbReference type="Pfam" id="PF02234">
    <property type="entry name" value="CDI"/>
    <property type="match status" value="1"/>
</dbReference>
<evidence type="ECO:0000256" key="2">
    <source>
        <dbReference type="ARBA" id="ARBA00010274"/>
    </source>
</evidence>
<comment type="subcellular location">
    <subcellularLocation>
        <location evidence="1">Nucleus</location>
        <location evidence="1">Nucleoplasm</location>
    </subcellularLocation>
</comment>
<dbReference type="InterPro" id="IPR003175">
    <property type="entry name" value="CDI_dom"/>
</dbReference>
<dbReference type="Gene3D" id="4.10.365.10">
    <property type="entry name" value="p27"/>
    <property type="match status" value="1"/>
</dbReference>